<gene>
    <name evidence="3" type="ORF">CSA09_03870</name>
</gene>
<dbReference type="EMBL" id="PDTV01000008">
    <property type="protein sequence ID" value="PIE83041.1"/>
    <property type="molecule type" value="Genomic_DNA"/>
</dbReference>
<name>A0A2G6PEQ0_9GAMM</name>
<protein>
    <recommendedName>
        <fullName evidence="2">DUF7918 domain-containing protein</fullName>
    </recommendedName>
</protein>
<comment type="caution">
    <text evidence="3">The sequence shown here is derived from an EMBL/GenBank/DDBJ whole genome shotgun (WGS) entry which is preliminary data.</text>
</comment>
<sequence length="281" mass="33593">MRINWQIGWIAVLIILAGPATVWAQRFDTGNLEVEIIDDRGREFRQYPLRRGNGRRIYKAYVEAKDGRRYSIRVRNHSNQRVGVVIAVDGRNIITGKRSYLRSSERMYVLRPYQQERYEGWRTGKNRVNRFYFTDAGDSYAEAWGDRSAMGVIAVAVFREDVPARIDYRKPYRSDKSRVQSAPGAAASAPRRRAEPGTGFGESEWSPSRRVEFEPEDRPVARYFLKYVWRNKLCRKGIIRCDKGWRGYRRNRFWDEDDDYAPPPYENRRRYYDRWYRDEWR</sequence>
<dbReference type="Pfam" id="PF25534">
    <property type="entry name" value="DUF7918"/>
    <property type="match status" value="1"/>
</dbReference>
<dbReference type="AlphaFoldDB" id="A0A2G6PEQ0"/>
<evidence type="ECO:0000313" key="3">
    <source>
        <dbReference type="EMBL" id="PIE83041.1"/>
    </source>
</evidence>
<dbReference type="InterPro" id="IPR057678">
    <property type="entry name" value="DUF7918"/>
</dbReference>
<reference evidence="3 4" key="1">
    <citation type="submission" date="2017-10" db="EMBL/GenBank/DDBJ databases">
        <title>Novel microbial diversity and functional potential in the marine mammal oral microbiome.</title>
        <authorList>
            <person name="Dudek N.K."/>
            <person name="Sun C.L."/>
            <person name="Burstein D."/>
            <person name="Kantor R.S."/>
            <person name="Aliaga Goltsman D.S."/>
            <person name="Bik E.M."/>
            <person name="Thomas B.C."/>
            <person name="Banfield J.F."/>
            <person name="Relman D.A."/>
        </authorList>
    </citation>
    <scope>NUCLEOTIDE SEQUENCE [LARGE SCALE GENOMIC DNA]</scope>
    <source>
        <strain evidence="3">DOLJORAL78_50_517</strain>
    </source>
</reference>
<accession>A0A2G6PEQ0</accession>
<evidence type="ECO:0000259" key="2">
    <source>
        <dbReference type="Pfam" id="PF25534"/>
    </source>
</evidence>
<evidence type="ECO:0000313" key="4">
    <source>
        <dbReference type="Proteomes" id="UP000229278"/>
    </source>
</evidence>
<evidence type="ECO:0000256" key="1">
    <source>
        <dbReference type="SAM" id="MobiDB-lite"/>
    </source>
</evidence>
<dbReference type="Proteomes" id="UP000229278">
    <property type="component" value="Unassembled WGS sequence"/>
</dbReference>
<proteinExistence type="predicted"/>
<feature type="region of interest" description="Disordered" evidence="1">
    <location>
        <begin position="173"/>
        <end position="205"/>
    </location>
</feature>
<organism evidence="3 4">
    <name type="scientific">Candidatus Contendibacter odensensis</name>
    <dbReference type="NCBI Taxonomy" id="1400860"/>
    <lineage>
        <taxon>Bacteria</taxon>
        <taxon>Pseudomonadati</taxon>
        <taxon>Pseudomonadota</taxon>
        <taxon>Gammaproteobacteria</taxon>
        <taxon>Candidatus Competibacteraceae</taxon>
        <taxon>Candidatus Contendibacter</taxon>
    </lineage>
</organism>
<feature type="domain" description="DUF7918" evidence="2">
    <location>
        <begin position="41"/>
        <end position="239"/>
    </location>
</feature>